<dbReference type="Proteomes" id="UP000759537">
    <property type="component" value="Unassembled WGS sequence"/>
</dbReference>
<reference evidence="2" key="1">
    <citation type="submission" date="2019-10" db="EMBL/GenBank/DDBJ databases">
        <authorList>
            <consortium name="DOE Joint Genome Institute"/>
            <person name="Kuo A."/>
            <person name="Miyauchi S."/>
            <person name="Kiss E."/>
            <person name="Drula E."/>
            <person name="Kohler A."/>
            <person name="Sanchez-Garcia M."/>
            <person name="Andreopoulos B."/>
            <person name="Barry K.W."/>
            <person name="Bonito G."/>
            <person name="Buee M."/>
            <person name="Carver A."/>
            <person name="Chen C."/>
            <person name="Cichocki N."/>
            <person name="Clum A."/>
            <person name="Culley D."/>
            <person name="Crous P.W."/>
            <person name="Fauchery L."/>
            <person name="Girlanda M."/>
            <person name="Hayes R."/>
            <person name="Keri Z."/>
            <person name="LaButti K."/>
            <person name="Lipzen A."/>
            <person name="Lombard V."/>
            <person name="Magnuson J."/>
            <person name="Maillard F."/>
            <person name="Morin E."/>
            <person name="Murat C."/>
            <person name="Nolan M."/>
            <person name="Ohm R."/>
            <person name="Pangilinan J."/>
            <person name="Pereira M."/>
            <person name="Perotto S."/>
            <person name="Peter M."/>
            <person name="Riley R."/>
            <person name="Sitrit Y."/>
            <person name="Stielow B."/>
            <person name="Szollosi G."/>
            <person name="Zifcakova L."/>
            <person name="Stursova M."/>
            <person name="Spatafora J.W."/>
            <person name="Tedersoo L."/>
            <person name="Vaario L.-M."/>
            <person name="Yamada A."/>
            <person name="Yan M."/>
            <person name="Wang P."/>
            <person name="Xu J."/>
            <person name="Bruns T."/>
            <person name="Baldrian P."/>
            <person name="Vilgalys R."/>
            <person name="Henrissat B."/>
            <person name="Grigoriev I.V."/>
            <person name="Hibbett D."/>
            <person name="Nagy L.G."/>
            <person name="Martin F.M."/>
        </authorList>
    </citation>
    <scope>NUCLEOTIDE SEQUENCE</scope>
    <source>
        <strain evidence="2">Prilba</strain>
    </source>
</reference>
<evidence type="ECO:0000313" key="2">
    <source>
        <dbReference type="EMBL" id="KAF8460715.1"/>
    </source>
</evidence>
<feature type="domain" description="DUF6570" evidence="1">
    <location>
        <begin position="5"/>
        <end position="97"/>
    </location>
</feature>
<evidence type="ECO:0000259" key="1">
    <source>
        <dbReference type="Pfam" id="PF20209"/>
    </source>
</evidence>
<dbReference type="Pfam" id="PF20209">
    <property type="entry name" value="DUF6570"/>
    <property type="match status" value="1"/>
</dbReference>
<name>A0A9P5JSV9_9AGAM</name>
<keyword evidence="3" id="KW-1185">Reference proteome</keyword>
<comment type="caution">
    <text evidence="2">The sequence shown here is derived from an EMBL/GenBank/DDBJ whole genome shotgun (WGS) entry which is preliminary data.</text>
</comment>
<reference evidence="2" key="2">
    <citation type="journal article" date="2020" name="Nat. Commun.">
        <title>Large-scale genome sequencing of mycorrhizal fungi provides insights into the early evolution of symbiotic traits.</title>
        <authorList>
            <person name="Miyauchi S."/>
            <person name="Kiss E."/>
            <person name="Kuo A."/>
            <person name="Drula E."/>
            <person name="Kohler A."/>
            <person name="Sanchez-Garcia M."/>
            <person name="Morin E."/>
            <person name="Andreopoulos B."/>
            <person name="Barry K.W."/>
            <person name="Bonito G."/>
            <person name="Buee M."/>
            <person name="Carver A."/>
            <person name="Chen C."/>
            <person name="Cichocki N."/>
            <person name="Clum A."/>
            <person name="Culley D."/>
            <person name="Crous P.W."/>
            <person name="Fauchery L."/>
            <person name="Girlanda M."/>
            <person name="Hayes R.D."/>
            <person name="Keri Z."/>
            <person name="LaButti K."/>
            <person name="Lipzen A."/>
            <person name="Lombard V."/>
            <person name="Magnuson J."/>
            <person name="Maillard F."/>
            <person name="Murat C."/>
            <person name="Nolan M."/>
            <person name="Ohm R.A."/>
            <person name="Pangilinan J."/>
            <person name="Pereira M.F."/>
            <person name="Perotto S."/>
            <person name="Peter M."/>
            <person name="Pfister S."/>
            <person name="Riley R."/>
            <person name="Sitrit Y."/>
            <person name="Stielow J.B."/>
            <person name="Szollosi G."/>
            <person name="Zifcakova L."/>
            <person name="Stursova M."/>
            <person name="Spatafora J.W."/>
            <person name="Tedersoo L."/>
            <person name="Vaario L.M."/>
            <person name="Yamada A."/>
            <person name="Yan M."/>
            <person name="Wang P."/>
            <person name="Xu J."/>
            <person name="Bruns T."/>
            <person name="Baldrian P."/>
            <person name="Vilgalys R."/>
            <person name="Dunand C."/>
            <person name="Henrissat B."/>
            <person name="Grigoriev I.V."/>
            <person name="Hibbett D."/>
            <person name="Nagy L.G."/>
            <person name="Martin F.M."/>
        </authorList>
    </citation>
    <scope>NUCLEOTIDE SEQUENCE</scope>
    <source>
        <strain evidence="2">Prilba</strain>
    </source>
</reference>
<protein>
    <recommendedName>
        <fullName evidence="1">DUF6570 domain-containing protein</fullName>
    </recommendedName>
</protein>
<dbReference type="InterPro" id="IPR046700">
    <property type="entry name" value="DUF6570"/>
</dbReference>
<dbReference type="EMBL" id="WHVB01000159">
    <property type="protein sequence ID" value="KAF8460715.1"/>
    <property type="molecule type" value="Genomic_DNA"/>
</dbReference>
<evidence type="ECO:0000313" key="3">
    <source>
        <dbReference type="Proteomes" id="UP000759537"/>
    </source>
</evidence>
<accession>A0A9P5JSV9</accession>
<organism evidence="2 3">
    <name type="scientific">Russula ochroleuca</name>
    <dbReference type="NCBI Taxonomy" id="152965"/>
    <lineage>
        <taxon>Eukaryota</taxon>
        <taxon>Fungi</taxon>
        <taxon>Dikarya</taxon>
        <taxon>Basidiomycota</taxon>
        <taxon>Agaricomycotina</taxon>
        <taxon>Agaricomycetes</taxon>
        <taxon>Russulales</taxon>
        <taxon>Russulaceae</taxon>
        <taxon>Russula</taxon>
    </lineage>
</organism>
<dbReference type="OrthoDB" id="432234at2759"/>
<gene>
    <name evidence="2" type="ORF">DFH94DRAFT_700229</name>
</gene>
<proteinExistence type="predicted"/>
<sequence>MADPGNLPKELYDILDGITQMEEMLCSLASPCFLMWDVSNLCTVLPRLPEDLDVLLVRKPDARDPSSYKDFRVRKEKVLCLLRFLQQHNPYYSHIIIWPPEEVNLPDDASIHGCLPAVHTRFDTSSDPSSNSVHSERDLDDIDDEFVPDKLVQEQNTFVPSLGPTPTRQDAIASRMHIDSFGISPQQPLPWPTAGPALSEYTTDGLFSMAFPSLFPLGRADYSLPCRRKLDLHKWAKHLIRYCDLCFATHPCFWFFALNLIFCHRAMQCGKYLFSHNISHHNMTVGQLRDTVTATYTTIMYRLEG</sequence>
<dbReference type="AlphaFoldDB" id="A0A9P5JSV9"/>